<protein>
    <submittedName>
        <fullName evidence="1">Uncharacterized protein</fullName>
    </submittedName>
</protein>
<evidence type="ECO:0000313" key="1">
    <source>
        <dbReference type="EMBL" id="RIX99522.1"/>
    </source>
</evidence>
<gene>
    <name evidence="1" type="ORF">D3218_13685</name>
</gene>
<keyword evidence="2" id="KW-1185">Reference proteome</keyword>
<dbReference type="Proteomes" id="UP000265750">
    <property type="component" value="Unassembled WGS sequence"/>
</dbReference>
<reference evidence="2" key="1">
    <citation type="submission" date="2018-09" db="EMBL/GenBank/DDBJ databases">
        <authorList>
            <person name="Tuo L."/>
        </authorList>
    </citation>
    <scope>NUCLEOTIDE SEQUENCE [LARGE SCALE GENOMIC DNA]</scope>
    <source>
        <strain evidence="2">M2BS4Y-1</strain>
    </source>
</reference>
<dbReference type="EMBL" id="QYRN01000007">
    <property type="protein sequence ID" value="RIX99522.1"/>
    <property type="molecule type" value="Genomic_DNA"/>
</dbReference>
<accession>A0A3A1WIQ8</accession>
<proteinExistence type="predicted"/>
<name>A0A3A1WIQ8_9HYPH</name>
<dbReference type="AlphaFoldDB" id="A0A3A1WIQ8"/>
<evidence type="ECO:0000313" key="2">
    <source>
        <dbReference type="Proteomes" id="UP000265750"/>
    </source>
</evidence>
<sequence length="76" mass="8502">MKVECSRSWLLVEMQRFAFTIIWPGSPAAGCFSFPDDRSFGWTTEDAGGPGARETRFFLGRVFATLERKPVGLKLA</sequence>
<organism evidence="1 2">
    <name type="scientific">Aureimonas flava</name>
    <dbReference type="NCBI Taxonomy" id="2320271"/>
    <lineage>
        <taxon>Bacteria</taxon>
        <taxon>Pseudomonadati</taxon>
        <taxon>Pseudomonadota</taxon>
        <taxon>Alphaproteobacteria</taxon>
        <taxon>Hyphomicrobiales</taxon>
        <taxon>Aurantimonadaceae</taxon>
        <taxon>Aureimonas</taxon>
    </lineage>
</organism>
<comment type="caution">
    <text evidence="1">The sequence shown here is derived from an EMBL/GenBank/DDBJ whole genome shotgun (WGS) entry which is preliminary data.</text>
</comment>